<organism evidence="2 3">
    <name type="scientific">Polyangium spumosum</name>
    <dbReference type="NCBI Taxonomy" id="889282"/>
    <lineage>
        <taxon>Bacteria</taxon>
        <taxon>Pseudomonadati</taxon>
        <taxon>Myxococcota</taxon>
        <taxon>Polyangia</taxon>
        <taxon>Polyangiales</taxon>
        <taxon>Polyangiaceae</taxon>
        <taxon>Polyangium</taxon>
    </lineage>
</organism>
<evidence type="ECO:0000313" key="3">
    <source>
        <dbReference type="Proteomes" id="UP000440224"/>
    </source>
</evidence>
<dbReference type="Proteomes" id="UP000440224">
    <property type="component" value="Unassembled WGS sequence"/>
</dbReference>
<dbReference type="EMBL" id="WJIE01000008">
    <property type="protein sequence ID" value="MRG95610.1"/>
    <property type="molecule type" value="Genomic_DNA"/>
</dbReference>
<keyword evidence="1" id="KW-0732">Signal</keyword>
<reference evidence="2 3" key="1">
    <citation type="submission" date="2019-10" db="EMBL/GenBank/DDBJ databases">
        <title>A soil myxobacterium in the family Polyangiaceae.</title>
        <authorList>
            <person name="Li Y."/>
            <person name="Wang J."/>
        </authorList>
    </citation>
    <scope>NUCLEOTIDE SEQUENCE [LARGE SCALE GENOMIC DNA]</scope>
    <source>
        <strain evidence="2 3">DSM 14734</strain>
    </source>
</reference>
<sequence length="252" mass="26713">MILRRLLTLPVLATLALGTSGCALFDLLEPDTTLADLAPARARVEVELGDEPRVSLALVAKEGTCEAITDDVEARVDDRPMDLFIRGGETPTKDGWVCGAPTFRKALAEKDLGGASTRFEVSDDTARITLAFDGLLAARTITPDHPQSKVDPGAELSLAWSAPADELEEEKLQVTFTYDDESLELPAPPQVRLTDGEIVVKIPQGSPPGPGTLRVEAEVSVPATSCEGTPKCDAIVKASPELALEVTDTTAP</sequence>
<feature type="signal peptide" evidence="1">
    <location>
        <begin position="1"/>
        <end position="25"/>
    </location>
</feature>
<dbReference type="PROSITE" id="PS51257">
    <property type="entry name" value="PROKAR_LIPOPROTEIN"/>
    <property type="match status" value="1"/>
</dbReference>
<protein>
    <recommendedName>
        <fullName evidence="4">Lipoprotein</fullName>
    </recommendedName>
</protein>
<comment type="caution">
    <text evidence="2">The sequence shown here is derived from an EMBL/GenBank/DDBJ whole genome shotgun (WGS) entry which is preliminary data.</text>
</comment>
<dbReference type="AlphaFoldDB" id="A0A6N7PYQ8"/>
<dbReference type="OrthoDB" id="5504528at2"/>
<accession>A0A6N7PYQ8</accession>
<evidence type="ECO:0008006" key="4">
    <source>
        <dbReference type="Google" id="ProtNLM"/>
    </source>
</evidence>
<evidence type="ECO:0000313" key="2">
    <source>
        <dbReference type="EMBL" id="MRG95610.1"/>
    </source>
</evidence>
<dbReference type="RefSeq" id="WP_153822425.1">
    <property type="nucleotide sequence ID" value="NZ_WJIE01000008.1"/>
</dbReference>
<proteinExistence type="predicted"/>
<keyword evidence="3" id="KW-1185">Reference proteome</keyword>
<gene>
    <name evidence="2" type="ORF">GF068_27380</name>
</gene>
<evidence type="ECO:0000256" key="1">
    <source>
        <dbReference type="SAM" id="SignalP"/>
    </source>
</evidence>
<name>A0A6N7PYQ8_9BACT</name>
<feature type="chain" id="PRO_5027033482" description="Lipoprotein" evidence="1">
    <location>
        <begin position="26"/>
        <end position="252"/>
    </location>
</feature>